<evidence type="ECO:0000313" key="1">
    <source>
        <dbReference type="Ensembl" id="ENSCAFP00845024347.1"/>
    </source>
</evidence>
<dbReference type="Proteomes" id="UP000805418">
    <property type="component" value="Chromosome 19"/>
</dbReference>
<reference evidence="1" key="3">
    <citation type="submission" date="2025-09" db="UniProtKB">
        <authorList>
            <consortium name="Ensembl"/>
        </authorList>
    </citation>
    <scope>IDENTIFICATION</scope>
    <source>
        <strain evidence="1">Boxer</strain>
    </source>
</reference>
<name>A0A8I3P8F0_CANLF</name>
<reference evidence="1" key="2">
    <citation type="submission" date="2025-08" db="UniProtKB">
        <authorList>
            <consortium name="Ensembl"/>
        </authorList>
    </citation>
    <scope>IDENTIFICATION</scope>
    <source>
        <strain evidence="1">Boxer</strain>
    </source>
</reference>
<organism evidence="1 2">
    <name type="scientific">Canis lupus familiaris</name>
    <name type="common">Dog</name>
    <name type="synonym">Canis familiaris</name>
    <dbReference type="NCBI Taxonomy" id="9615"/>
    <lineage>
        <taxon>Eukaryota</taxon>
        <taxon>Metazoa</taxon>
        <taxon>Chordata</taxon>
        <taxon>Craniata</taxon>
        <taxon>Vertebrata</taxon>
        <taxon>Euteleostomi</taxon>
        <taxon>Mammalia</taxon>
        <taxon>Eutheria</taxon>
        <taxon>Laurasiatheria</taxon>
        <taxon>Carnivora</taxon>
        <taxon>Caniformia</taxon>
        <taxon>Canidae</taxon>
        <taxon>Canis</taxon>
    </lineage>
</organism>
<accession>A0A8I3P8F0</accession>
<reference evidence="1" key="1">
    <citation type="submission" date="2020-03" db="EMBL/GenBank/DDBJ databases">
        <title>Long-read based genome assembly of a Labrador retriever dog.</title>
        <authorList>
            <person name="Eory L."/>
            <person name="Zhang W."/>
            <person name="Schoenebeck J."/>
        </authorList>
    </citation>
    <scope>NUCLEOTIDE SEQUENCE [LARGE SCALE GENOMIC DNA]</scope>
    <source>
        <strain evidence="1">Labrador retriever</strain>
    </source>
</reference>
<protein>
    <submittedName>
        <fullName evidence="1">Uncharacterized protein</fullName>
    </submittedName>
</protein>
<dbReference type="AlphaFoldDB" id="A0A8I3P8F0"/>
<evidence type="ECO:0000313" key="2">
    <source>
        <dbReference type="Proteomes" id="UP000805418"/>
    </source>
</evidence>
<proteinExistence type="predicted"/>
<dbReference type="OrthoDB" id="10259868at2759"/>
<sequence length="111" mass="11956">MPAAILTSSGVIGGSHCVQSTASTKNASCYFDIEWRDRRITLRVSVQVCDSQEKTAAGCLGGESRGSELFLMKLINRPVIVFRGEHGFIGCRHGHPGCQPLQLRCPPAGVQ</sequence>
<dbReference type="Ensembl" id="ENSCAFT00845031081.1">
    <property type="protein sequence ID" value="ENSCAFP00845024347.1"/>
    <property type="gene ID" value="ENSCAFG00845017558.1"/>
</dbReference>
<keyword evidence="2" id="KW-1185">Reference proteome</keyword>